<accession>A0A0F9F5E7</accession>
<gene>
    <name evidence="1" type="ORF">LCGC14_2347290</name>
</gene>
<proteinExistence type="predicted"/>
<name>A0A0F9F5E7_9ZZZZ</name>
<organism evidence="1">
    <name type="scientific">marine sediment metagenome</name>
    <dbReference type="NCBI Taxonomy" id="412755"/>
    <lineage>
        <taxon>unclassified sequences</taxon>
        <taxon>metagenomes</taxon>
        <taxon>ecological metagenomes</taxon>
    </lineage>
</organism>
<sequence>MKTSQALYEAIEGVKSLETAMVKDYNDPDTKPAGCLWIQERHHRVLEKRLVFEHMRDSLNEVE</sequence>
<protein>
    <submittedName>
        <fullName evidence="1">Uncharacterized protein</fullName>
    </submittedName>
</protein>
<reference evidence="1" key="1">
    <citation type="journal article" date="2015" name="Nature">
        <title>Complex archaea that bridge the gap between prokaryotes and eukaryotes.</title>
        <authorList>
            <person name="Spang A."/>
            <person name="Saw J.H."/>
            <person name="Jorgensen S.L."/>
            <person name="Zaremba-Niedzwiedzka K."/>
            <person name="Martijn J."/>
            <person name="Lind A.E."/>
            <person name="van Eijk R."/>
            <person name="Schleper C."/>
            <person name="Guy L."/>
            <person name="Ettema T.J."/>
        </authorList>
    </citation>
    <scope>NUCLEOTIDE SEQUENCE</scope>
</reference>
<dbReference type="AlphaFoldDB" id="A0A0F9F5E7"/>
<dbReference type="EMBL" id="LAZR01034097">
    <property type="protein sequence ID" value="KKL46267.1"/>
    <property type="molecule type" value="Genomic_DNA"/>
</dbReference>
<comment type="caution">
    <text evidence="1">The sequence shown here is derived from an EMBL/GenBank/DDBJ whole genome shotgun (WGS) entry which is preliminary data.</text>
</comment>
<evidence type="ECO:0000313" key="1">
    <source>
        <dbReference type="EMBL" id="KKL46267.1"/>
    </source>
</evidence>